<dbReference type="Proteomes" id="UP000635387">
    <property type="component" value="Unassembled WGS sequence"/>
</dbReference>
<dbReference type="NCBIfam" id="TIGR04354">
    <property type="entry name" value="amphi-Trp"/>
    <property type="match status" value="1"/>
</dbReference>
<dbReference type="InterPro" id="IPR027598">
    <property type="entry name" value="Amphi-Trp_dom"/>
</dbReference>
<dbReference type="Pfam" id="PF20068">
    <property type="entry name" value="Amphi-Trp"/>
    <property type="match status" value="1"/>
</dbReference>
<keyword evidence="4" id="KW-1185">Reference proteome</keyword>
<feature type="domain" description="Amphi-Trp" evidence="2">
    <location>
        <begin position="30"/>
        <end position="101"/>
    </location>
</feature>
<organism evidence="3 4">
    <name type="scientific">Amycolatopsis oliviviridis</name>
    <dbReference type="NCBI Taxonomy" id="1471590"/>
    <lineage>
        <taxon>Bacteria</taxon>
        <taxon>Bacillati</taxon>
        <taxon>Actinomycetota</taxon>
        <taxon>Actinomycetes</taxon>
        <taxon>Pseudonocardiales</taxon>
        <taxon>Pseudonocardiaceae</taxon>
        <taxon>Amycolatopsis</taxon>
    </lineage>
</organism>
<proteinExistence type="predicted"/>
<evidence type="ECO:0000259" key="2">
    <source>
        <dbReference type="Pfam" id="PF20068"/>
    </source>
</evidence>
<gene>
    <name evidence="3" type="ORF">GCM10017790_11500</name>
</gene>
<reference evidence="4" key="1">
    <citation type="journal article" date="2019" name="Int. J. Syst. Evol. Microbiol.">
        <title>The Global Catalogue of Microorganisms (GCM) 10K type strain sequencing project: providing services to taxonomists for standard genome sequencing and annotation.</title>
        <authorList>
            <consortium name="The Broad Institute Genomics Platform"/>
            <consortium name="The Broad Institute Genome Sequencing Center for Infectious Disease"/>
            <person name="Wu L."/>
            <person name="Ma J."/>
        </authorList>
    </citation>
    <scope>NUCLEOTIDE SEQUENCE [LARGE SCALE GENOMIC DNA]</scope>
    <source>
        <strain evidence="4">CGMCC 4.7683</strain>
    </source>
</reference>
<name>A0ABQ3LEP2_9PSEU</name>
<protein>
    <recommendedName>
        <fullName evidence="2">Amphi-Trp domain-containing protein</fullName>
    </recommendedName>
</protein>
<evidence type="ECO:0000313" key="3">
    <source>
        <dbReference type="EMBL" id="GHH06330.1"/>
    </source>
</evidence>
<evidence type="ECO:0000256" key="1">
    <source>
        <dbReference type="SAM" id="MobiDB-lite"/>
    </source>
</evidence>
<accession>A0ABQ3LEP2</accession>
<dbReference type="EMBL" id="BNAY01000001">
    <property type="protein sequence ID" value="GHH06330.1"/>
    <property type="molecule type" value="Genomic_DNA"/>
</dbReference>
<evidence type="ECO:0000313" key="4">
    <source>
        <dbReference type="Proteomes" id="UP000635387"/>
    </source>
</evidence>
<comment type="caution">
    <text evidence="3">The sequence shown here is derived from an EMBL/GenBank/DDBJ whole genome shotgun (WGS) entry which is preliminary data.</text>
</comment>
<sequence>MITRLNDVTDAPPGVPDLEETVTGTAPRDVERVYSTADVVAKLRRLADALESETSFRIQIAGERFRVPARAQFSIEHERGDGEEEVEFQLKWKIEETDSDDDSEGTVV</sequence>
<feature type="region of interest" description="Disordered" evidence="1">
    <location>
        <begin position="1"/>
        <end position="21"/>
    </location>
</feature>